<accession>A0A8B0SPK2</accession>
<reference evidence="5" key="2">
    <citation type="submission" date="2021-04" db="EMBL/GenBank/DDBJ databases">
        <title>Complete Genome and methylome analysis of Thiothrix fructosivorans ATCC 49748.</title>
        <authorList>
            <person name="Fomenkov A."/>
            <person name="Sun L."/>
            <person name="Vincze T."/>
            <person name="Grabovich M.Y."/>
            <person name="Roberts R.J."/>
        </authorList>
    </citation>
    <scope>NUCLEOTIDE SEQUENCE</scope>
    <source>
        <strain evidence="5">ATCC 49748</strain>
        <plasmid evidence="5">pTfr153</plasmid>
    </source>
</reference>
<keyword evidence="6" id="KW-1185">Reference proteome</keyword>
<dbReference type="GO" id="GO:0009279">
    <property type="term" value="C:cell outer membrane"/>
    <property type="evidence" value="ECO:0007669"/>
    <property type="project" value="UniProtKB-SubCell"/>
</dbReference>
<evidence type="ECO:0000313" key="5">
    <source>
        <dbReference type="EMBL" id="QTX12971.1"/>
    </source>
</evidence>
<evidence type="ECO:0000256" key="2">
    <source>
        <dbReference type="ARBA" id="ARBA00023136"/>
    </source>
</evidence>
<keyword evidence="3" id="KW-0998">Cell outer membrane</keyword>
<evidence type="ECO:0000256" key="1">
    <source>
        <dbReference type="ARBA" id="ARBA00004442"/>
    </source>
</evidence>
<dbReference type="Gene3D" id="2.40.170.20">
    <property type="entry name" value="TonB-dependent receptor, beta-barrel domain"/>
    <property type="match status" value="1"/>
</dbReference>
<dbReference type="AlphaFoldDB" id="A0A8B0SPK2"/>
<geneLocation type="plasmid" evidence="5">
    <name>pTfr153</name>
</geneLocation>
<reference evidence="4 6" key="1">
    <citation type="submission" date="2021-03" db="EMBL/GenBank/DDBJ databases">
        <title>Draft genome and methylome analysis of Thiotrix fructosivoruns ATCC 49748.</title>
        <authorList>
            <person name="Fomenkov A."/>
            <person name="Grabovich M.Y."/>
            <person name="Roberts R.J."/>
        </authorList>
    </citation>
    <scope>NUCLEOTIDE SEQUENCE [LARGE SCALE GENOMIC DNA]</scope>
    <source>
        <strain evidence="4 6">ATCC 49748</strain>
        <plasmid evidence="4">pTfr153</plasmid>
    </source>
</reference>
<keyword evidence="2" id="KW-0472">Membrane</keyword>
<dbReference type="EMBL" id="JAFMPM010000004">
    <property type="protein sequence ID" value="MBO0611472.1"/>
    <property type="molecule type" value="Genomic_DNA"/>
</dbReference>
<dbReference type="EMBL" id="CP072750">
    <property type="protein sequence ID" value="QTX12971.1"/>
    <property type="molecule type" value="Genomic_DNA"/>
</dbReference>
<evidence type="ECO:0000256" key="3">
    <source>
        <dbReference type="ARBA" id="ARBA00023237"/>
    </source>
</evidence>
<evidence type="ECO:0000313" key="6">
    <source>
        <dbReference type="Proteomes" id="UP000664466"/>
    </source>
</evidence>
<sequence length="60" mass="7072">MADAPNYTLWNTGVRKAVSKHLEIGVWIENLTDVRLEEKSTAFRHEEYLRTLRLELKEIS</sequence>
<proteinExistence type="predicted"/>
<dbReference type="RefSeq" id="WP_207249117.1">
    <property type="nucleotide sequence ID" value="NZ_CP072750.1"/>
</dbReference>
<gene>
    <name evidence="4" type="ORF">J1836_00800</name>
    <name evidence="5" type="ORF">J1836_020620</name>
</gene>
<keyword evidence="5" id="KW-0614">Plasmid</keyword>
<organism evidence="5">
    <name type="scientific">Thiothrix fructosivorans</name>
    <dbReference type="NCBI Taxonomy" id="111770"/>
    <lineage>
        <taxon>Bacteria</taxon>
        <taxon>Pseudomonadati</taxon>
        <taxon>Pseudomonadota</taxon>
        <taxon>Gammaproteobacteria</taxon>
        <taxon>Thiotrichales</taxon>
        <taxon>Thiotrichaceae</taxon>
        <taxon>Thiothrix</taxon>
    </lineage>
</organism>
<name>A0A8B0SPK2_9GAMM</name>
<evidence type="ECO:0000313" key="4">
    <source>
        <dbReference type="EMBL" id="MBO0611472.1"/>
    </source>
</evidence>
<comment type="subcellular location">
    <subcellularLocation>
        <location evidence="1">Cell outer membrane</location>
    </subcellularLocation>
</comment>
<dbReference type="Proteomes" id="UP000664466">
    <property type="component" value="Unassembled WGS sequence"/>
</dbReference>
<dbReference type="InterPro" id="IPR036942">
    <property type="entry name" value="Beta-barrel_TonB_sf"/>
</dbReference>
<protein>
    <submittedName>
        <fullName evidence="5">Uncharacterized protein</fullName>
    </submittedName>
</protein>